<organism evidence="4 5">
    <name type="scientific">Nocardia vinacea</name>
    <dbReference type="NCBI Taxonomy" id="96468"/>
    <lineage>
        <taxon>Bacteria</taxon>
        <taxon>Bacillati</taxon>
        <taxon>Actinomycetota</taxon>
        <taxon>Actinomycetes</taxon>
        <taxon>Mycobacteriales</taxon>
        <taxon>Nocardiaceae</taxon>
        <taxon>Nocardia</taxon>
    </lineage>
</organism>
<dbReference type="EMBL" id="CP109441">
    <property type="protein sequence ID" value="WUV49382.1"/>
    <property type="molecule type" value="Genomic_DNA"/>
</dbReference>
<evidence type="ECO:0000313" key="5">
    <source>
        <dbReference type="Proteomes" id="UP001432062"/>
    </source>
</evidence>
<evidence type="ECO:0000256" key="2">
    <source>
        <dbReference type="SAM" id="Phobius"/>
    </source>
</evidence>
<name>A0ABZ1Z1G7_9NOCA</name>
<keyword evidence="2" id="KW-0472">Membrane</keyword>
<evidence type="ECO:0000313" key="4">
    <source>
        <dbReference type="EMBL" id="WUV49382.1"/>
    </source>
</evidence>
<accession>A0ABZ1Z1G7</accession>
<dbReference type="Proteomes" id="UP001432062">
    <property type="component" value="Chromosome"/>
</dbReference>
<feature type="region of interest" description="Disordered" evidence="1">
    <location>
        <begin position="261"/>
        <end position="294"/>
    </location>
</feature>
<dbReference type="InterPro" id="IPR011528">
    <property type="entry name" value="NERD"/>
</dbReference>
<keyword evidence="5" id="KW-1185">Reference proteome</keyword>
<keyword evidence="2" id="KW-1133">Transmembrane helix</keyword>
<feature type="transmembrane region" description="Helical" evidence="2">
    <location>
        <begin position="233"/>
        <end position="258"/>
    </location>
</feature>
<dbReference type="RefSeq" id="WP_327094157.1">
    <property type="nucleotide sequence ID" value="NZ_CP109149.1"/>
</dbReference>
<evidence type="ECO:0000256" key="1">
    <source>
        <dbReference type="SAM" id="MobiDB-lite"/>
    </source>
</evidence>
<gene>
    <name evidence="4" type="ORF">OG563_14935</name>
</gene>
<sequence>MLVKIKTGADLSGAEQEFVECLRSYPTTGVALVGLEVGDHGSRRVDAIILTPRGITVTDIKGFRRRQSGILSIPGDGPWTISAEPADLDEEISGNPVDQLEHSMHAVKTRLERALIDPGHICGAVVLVPFRGVAVRPARTNLRPGMDIVVSNARDATELRIYLEGFSAGPRSWTADRVFAACDALGLIEKPSRAELLADGFDEVQPKAPSPSARELRRHVIPAPLPPSRRQTAAGWVVFAVALAGMVVLLIVIASSLAHDSADPARESDTSTTSVTPSPPPYRPTECWPLQTNC</sequence>
<proteinExistence type="predicted"/>
<keyword evidence="2" id="KW-0812">Transmembrane</keyword>
<dbReference type="Pfam" id="PF08378">
    <property type="entry name" value="NERD"/>
    <property type="match status" value="1"/>
</dbReference>
<reference evidence="4" key="1">
    <citation type="submission" date="2022-10" db="EMBL/GenBank/DDBJ databases">
        <title>The complete genomes of actinobacterial strains from the NBC collection.</title>
        <authorList>
            <person name="Joergensen T.S."/>
            <person name="Alvarez Arevalo M."/>
            <person name="Sterndorff E.B."/>
            <person name="Faurdal D."/>
            <person name="Vuksanovic O."/>
            <person name="Mourched A.-S."/>
            <person name="Charusanti P."/>
            <person name="Shaw S."/>
            <person name="Blin K."/>
            <person name="Weber T."/>
        </authorList>
    </citation>
    <scope>NUCLEOTIDE SEQUENCE</scope>
    <source>
        <strain evidence="4">NBC_01482</strain>
    </source>
</reference>
<protein>
    <submittedName>
        <fullName evidence="4">NERD domain-containing protein</fullName>
    </submittedName>
</protein>
<feature type="domain" description="NERD" evidence="3">
    <location>
        <begin position="15"/>
        <end position="127"/>
    </location>
</feature>
<evidence type="ECO:0000259" key="3">
    <source>
        <dbReference type="Pfam" id="PF08378"/>
    </source>
</evidence>